<dbReference type="PANTHER" id="PTHR42790">
    <property type="entry name" value="AMINOTRANSFERASE"/>
    <property type="match status" value="1"/>
</dbReference>
<accession>A0A0A8US85</accession>
<evidence type="ECO:0000256" key="2">
    <source>
        <dbReference type="ARBA" id="ARBA00022576"/>
    </source>
</evidence>
<proteinExistence type="predicted"/>
<dbReference type="Proteomes" id="UP000032803">
    <property type="component" value="Chromosome I"/>
</dbReference>
<organism evidence="6 7">
    <name type="scientific">Legionella hackeliae</name>
    <dbReference type="NCBI Taxonomy" id="449"/>
    <lineage>
        <taxon>Bacteria</taxon>
        <taxon>Pseudomonadati</taxon>
        <taxon>Pseudomonadota</taxon>
        <taxon>Gammaproteobacteria</taxon>
        <taxon>Legionellales</taxon>
        <taxon>Legionellaceae</taxon>
        <taxon>Legionella</taxon>
    </lineage>
</organism>
<dbReference type="SUPFAM" id="SSF53383">
    <property type="entry name" value="PLP-dependent transferases"/>
    <property type="match status" value="1"/>
</dbReference>
<dbReference type="Pfam" id="PF00155">
    <property type="entry name" value="Aminotran_1_2"/>
    <property type="match status" value="1"/>
</dbReference>
<protein>
    <submittedName>
        <fullName evidence="6">Putative 2-aminoadipate transaminase</fullName>
        <ecNumber evidence="6">2.6.1.39</ecNumber>
    </submittedName>
</protein>
<dbReference type="Gene3D" id="3.90.1150.10">
    <property type="entry name" value="Aspartate Aminotransferase, domain 1"/>
    <property type="match status" value="1"/>
</dbReference>
<reference evidence="7" key="1">
    <citation type="submission" date="2014-09" db="EMBL/GenBank/DDBJ databases">
        <authorList>
            <person name="Gomez-Valero L."/>
        </authorList>
    </citation>
    <scope>NUCLEOTIDE SEQUENCE [LARGE SCALE GENOMIC DNA]</scope>
    <source>
        <strain evidence="7">ATCC35250</strain>
    </source>
</reference>
<dbReference type="EC" id="2.6.1.39" evidence="6"/>
<dbReference type="Gene3D" id="3.40.640.10">
    <property type="entry name" value="Type I PLP-dependent aspartate aminotransferase-like (Major domain)"/>
    <property type="match status" value="1"/>
</dbReference>
<dbReference type="OrthoDB" id="9804020at2"/>
<keyword evidence="7" id="KW-1185">Reference proteome</keyword>
<dbReference type="GO" id="GO:1901605">
    <property type="term" value="P:alpha-amino acid metabolic process"/>
    <property type="evidence" value="ECO:0007669"/>
    <property type="project" value="TreeGrafter"/>
</dbReference>
<evidence type="ECO:0000256" key="1">
    <source>
        <dbReference type="ARBA" id="ARBA00001933"/>
    </source>
</evidence>
<feature type="domain" description="Aminotransferase class I/classII large" evidence="5">
    <location>
        <begin position="22"/>
        <end position="368"/>
    </location>
</feature>
<dbReference type="GO" id="GO:0047536">
    <property type="term" value="F:2-aminoadipate transaminase activity"/>
    <property type="evidence" value="ECO:0007669"/>
    <property type="project" value="UniProtKB-EC"/>
</dbReference>
<dbReference type="PANTHER" id="PTHR42790:SF19">
    <property type="entry name" value="KYNURENINE_ALPHA-AMINOADIPATE AMINOTRANSFERASE, MITOCHONDRIAL"/>
    <property type="match status" value="1"/>
</dbReference>
<dbReference type="EMBL" id="LN681225">
    <property type="protein sequence ID" value="CEK09594.1"/>
    <property type="molecule type" value="Genomic_DNA"/>
</dbReference>
<evidence type="ECO:0000256" key="3">
    <source>
        <dbReference type="ARBA" id="ARBA00022679"/>
    </source>
</evidence>
<sequence length="395" mass="45281">MMNERIQPLEIQKYVKLSQRNDVISFAAGLPDLSVMPLEQLKEAYVQLLHENSGSFQYQAPIEALKQKIQKMMASQSVFCNLDEILITNGAQQAIYLTANLFLKPKASLMIEEFVYPGFLQIANMFDLNYLPIPSLFNQGLDLNYLESLLKTNKPLPFLYVVCNGHNPLGITLNTQIRKELAVLAEKYNLIIVEDDPYGYLNFSDEQFLPMRAYTKNAIYIGSFSKTIAPAVRTGWIVAEKNIIQKLQQLKDMNDLYCSNTNHLALNTVLDKYPMDEITYPQKIHYKSKLECMINALEEFIDIPCRYIKPKHGMFIWLEFLSNQFKLEHDRIFHKSNVLYIPESAFAVGKSTGKQAIRLSFAYPTLDQIILGIKKLGDTIQKSAGKNFMMPCEII</sequence>
<evidence type="ECO:0000313" key="6">
    <source>
        <dbReference type="EMBL" id="CEK09594.1"/>
    </source>
</evidence>
<dbReference type="GO" id="GO:0030170">
    <property type="term" value="F:pyridoxal phosphate binding"/>
    <property type="evidence" value="ECO:0007669"/>
    <property type="project" value="InterPro"/>
</dbReference>
<keyword evidence="2 6" id="KW-0032">Aminotransferase</keyword>
<dbReference type="PATRIC" id="fig|449.7.peg.2605"/>
<comment type="cofactor">
    <cofactor evidence="1">
        <name>pyridoxal 5'-phosphate</name>
        <dbReference type="ChEBI" id="CHEBI:597326"/>
    </cofactor>
</comment>
<name>A0A0A8US85_LEGHA</name>
<evidence type="ECO:0000313" key="7">
    <source>
        <dbReference type="Proteomes" id="UP000032803"/>
    </source>
</evidence>
<keyword evidence="3 6" id="KW-0808">Transferase</keyword>
<dbReference type="RefSeq" id="WP_045105108.1">
    <property type="nucleotide sequence ID" value="NZ_LN681225.1"/>
</dbReference>
<dbReference type="HOGENOM" id="CLU_017584_0_6_6"/>
<gene>
    <name evidence="6" type="ORF">LHA_0499</name>
</gene>
<dbReference type="InterPro" id="IPR050859">
    <property type="entry name" value="Class-I_PLP-dep_aminotransf"/>
</dbReference>
<dbReference type="STRING" id="449.LHA_0499"/>
<evidence type="ECO:0000256" key="4">
    <source>
        <dbReference type="ARBA" id="ARBA00022898"/>
    </source>
</evidence>
<dbReference type="InterPro" id="IPR015422">
    <property type="entry name" value="PyrdxlP-dep_Trfase_small"/>
</dbReference>
<dbReference type="InterPro" id="IPR004839">
    <property type="entry name" value="Aminotransferase_I/II_large"/>
</dbReference>
<dbReference type="CDD" id="cd00609">
    <property type="entry name" value="AAT_like"/>
    <property type="match status" value="1"/>
</dbReference>
<dbReference type="InterPro" id="IPR015424">
    <property type="entry name" value="PyrdxlP-dep_Trfase"/>
</dbReference>
<evidence type="ECO:0000259" key="5">
    <source>
        <dbReference type="Pfam" id="PF00155"/>
    </source>
</evidence>
<dbReference type="KEGG" id="lha:LHA_0499"/>
<keyword evidence="4" id="KW-0663">Pyridoxal phosphate</keyword>
<dbReference type="InterPro" id="IPR015421">
    <property type="entry name" value="PyrdxlP-dep_Trfase_major"/>
</dbReference>
<dbReference type="AlphaFoldDB" id="A0A0A8US85"/>